<feature type="domain" description="PAS" evidence="10">
    <location>
        <begin position="378"/>
        <end position="452"/>
    </location>
</feature>
<gene>
    <name evidence="12" type="ORF">JJB74_23350</name>
</gene>
<comment type="subcellular location">
    <subcellularLocation>
        <location evidence="2">Cell inner membrane</location>
        <topology evidence="2">Multi-pass membrane protein</topology>
    </subcellularLocation>
</comment>
<proteinExistence type="predicted"/>
<dbReference type="PROSITE" id="PS50112">
    <property type="entry name" value="PAS"/>
    <property type="match status" value="3"/>
</dbReference>
<dbReference type="Gene3D" id="1.10.287.130">
    <property type="match status" value="1"/>
</dbReference>
<feature type="domain" description="PAS" evidence="10">
    <location>
        <begin position="3"/>
        <end position="76"/>
    </location>
</feature>
<dbReference type="InterPro" id="IPR036097">
    <property type="entry name" value="HisK_dim/P_sf"/>
</dbReference>
<dbReference type="InterPro" id="IPR011006">
    <property type="entry name" value="CheY-like_superfamily"/>
</dbReference>
<dbReference type="SUPFAM" id="SSF47384">
    <property type="entry name" value="Homodimeric domain of signal transducing histidine kinase"/>
    <property type="match status" value="1"/>
</dbReference>
<dbReference type="SMART" id="SM00086">
    <property type="entry name" value="PAC"/>
    <property type="match status" value="4"/>
</dbReference>
<dbReference type="PROSITE" id="PS50109">
    <property type="entry name" value="HIS_KIN"/>
    <property type="match status" value="1"/>
</dbReference>
<dbReference type="Pfam" id="PF00072">
    <property type="entry name" value="Response_reg"/>
    <property type="match status" value="1"/>
</dbReference>
<dbReference type="GO" id="GO:0000155">
    <property type="term" value="F:phosphorelay sensor kinase activity"/>
    <property type="evidence" value="ECO:0007669"/>
    <property type="project" value="InterPro"/>
</dbReference>
<dbReference type="NCBIfam" id="TIGR00229">
    <property type="entry name" value="sensory_box"/>
    <property type="match status" value="4"/>
</dbReference>
<dbReference type="InterPro" id="IPR000014">
    <property type="entry name" value="PAS"/>
</dbReference>
<dbReference type="PROSITE" id="PS50113">
    <property type="entry name" value="PAC"/>
    <property type="match status" value="3"/>
</dbReference>
<dbReference type="EMBL" id="JAEPBG010000013">
    <property type="protein sequence ID" value="MBK4737566.1"/>
    <property type="molecule type" value="Genomic_DNA"/>
</dbReference>
<evidence type="ECO:0000256" key="1">
    <source>
        <dbReference type="ARBA" id="ARBA00000085"/>
    </source>
</evidence>
<dbReference type="EC" id="2.7.13.3" evidence="3"/>
<evidence type="ECO:0000259" key="11">
    <source>
        <dbReference type="PROSITE" id="PS50113"/>
    </source>
</evidence>
<dbReference type="Pfam" id="PF08447">
    <property type="entry name" value="PAS_3"/>
    <property type="match status" value="2"/>
</dbReference>
<dbReference type="Gene3D" id="3.40.50.2300">
    <property type="match status" value="1"/>
</dbReference>
<dbReference type="InterPro" id="IPR001610">
    <property type="entry name" value="PAC"/>
</dbReference>
<keyword evidence="13" id="KW-1185">Reference proteome</keyword>
<evidence type="ECO:0000256" key="2">
    <source>
        <dbReference type="ARBA" id="ARBA00004429"/>
    </source>
</evidence>
<feature type="domain" description="Histidine kinase" evidence="8">
    <location>
        <begin position="652"/>
        <end position="870"/>
    </location>
</feature>
<dbReference type="SMART" id="SM00091">
    <property type="entry name" value="PAS"/>
    <property type="match status" value="5"/>
</dbReference>
<evidence type="ECO:0000256" key="7">
    <source>
        <dbReference type="PROSITE-ProRule" id="PRU00169"/>
    </source>
</evidence>
<feature type="domain" description="PAS" evidence="10">
    <location>
        <begin position="127"/>
        <end position="196"/>
    </location>
</feature>
<dbReference type="InterPro" id="IPR003661">
    <property type="entry name" value="HisK_dim/P_dom"/>
</dbReference>
<protein>
    <recommendedName>
        <fullName evidence="3">histidine kinase</fullName>
        <ecNumber evidence="3">2.7.13.3</ecNumber>
    </recommendedName>
</protein>
<evidence type="ECO:0000259" key="8">
    <source>
        <dbReference type="PROSITE" id="PS50109"/>
    </source>
</evidence>
<dbReference type="SUPFAM" id="SSF52172">
    <property type="entry name" value="CheY-like"/>
    <property type="match status" value="1"/>
</dbReference>
<dbReference type="Gene3D" id="3.30.450.20">
    <property type="entry name" value="PAS domain"/>
    <property type="match status" value="5"/>
</dbReference>
<reference evidence="12" key="1">
    <citation type="submission" date="2021-01" db="EMBL/GenBank/DDBJ databases">
        <title>Genome sequence of strain Noviherbaspirillum sp. DKR-6.</title>
        <authorList>
            <person name="Chaudhary D.K."/>
        </authorList>
    </citation>
    <scope>NUCLEOTIDE SEQUENCE</scope>
    <source>
        <strain evidence="12">DKR-6</strain>
    </source>
</reference>
<accession>A0A934SVH0</accession>
<keyword evidence="4 7" id="KW-0597">Phosphoprotein</keyword>
<dbReference type="AlphaFoldDB" id="A0A934SVH0"/>
<dbReference type="InterPro" id="IPR035965">
    <property type="entry name" value="PAS-like_dom_sf"/>
</dbReference>
<dbReference type="InterPro" id="IPR003594">
    <property type="entry name" value="HATPase_dom"/>
</dbReference>
<dbReference type="GO" id="GO:0009927">
    <property type="term" value="F:histidine phosphotransfer kinase activity"/>
    <property type="evidence" value="ECO:0007669"/>
    <property type="project" value="TreeGrafter"/>
</dbReference>
<dbReference type="SMART" id="SM00388">
    <property type="entry name" value="HisKA"/>
    <property type="match status" value="1"/>
</dbReference>
<dbReference type="CDD" id="cd00130">
    <property type="entry name" value="PAS"/>
    <property type="match status" value="4"/>
</dbReference>
<feature type="domain" description="Response regulatory" evidence="9">
    <location>
        <begin position="891"/>
        <end position="1005"/>
    </location>
</feature>
<dbReference type="InterPro" id="IPR001789">
    <property type="entry name" value="Sig_transdc_resp-reg_receiver"/>
</dbReference>
<dbReference type="Pfam" id="PF00512">
    <property type="entry name" value="HisKA"/>
    <property type="match status" value="1"/>
</dbReference>
<dbReference type="InterPro" id="IPR005467">
    <property type="entry name" value="His_kinase_dom"/>
</dbReference>
<sequence>MPAQQRLRLFVEQAKDYGIIILDEAGMILDWSVGALQLTGWTAEEAIGQPGAIIFTPEDQAARMPERELETARREGQAPDVRWHLRKDGSRFFVDGTTFAVYNDTGLAIGFGKILIDITQRKRLAEESEWQASLLELSHDAVIAWDYASGGIVYWNRAAEALYGYAASEAIGHSCSGLLKARFPESHEACRAALSRHGEWQGLLSHATRAGRRIRVDSRMVLRSDRSGQPIVLEANRDVTAELHAQERLQQSEERFRSLVTATTQIVWLAGADGRSSTDSPSWQRFTGQSWEQCRDYGWLDALPAEERARVATLWRQCIAERRVYENEHEVRRHDGQYRWMAVRGVPIVDADGSVREWIGTATDITERKRNELALYEARMRLEATLNAAEVATWIYDIPANRVIADRNLQTLFGVSTAAADGGVPLEAFTRAIHPDDLAEVNRRLDEAIRSGSSYEAAYRVRRADGAWRHVIARGRAEYATDGRALRLPGVVLDVSEQRRVEQRLRSSEERFRSLITSMDEAYCTIEVIADDMGRPLDYRFLETNPAFELQSGLSNAPGKTITDLVPTIERHWIELYGRVAATGEPIRTVQHAASMGRWFDVYATRLGGSDSRSVALLFKDITAQKRAQDALRQLAADLSRANHRQSEFLATLAHELRNPLAPIRTGLDLMAVSEGKPETIVRMRDMIGRQVDHLVHLVDDLLDVARISSGKIQLRKAPVQIAEIIAHAAEASMPVIEAKHHALVVDVPDEALWLNADQNRIVQVISNLLTNAAKYTPDGGHIALTVRQEEQEAVISVSDNGMGIPPSDLGTLFEIFTQVGRNMHQAQGGLGIGLSLVRQLTEKHGGSVSAASAGPGQGSVFTVRLPLAPGGHIDTQPRHDAYPAQERQMRILLADDNRDAAATIAELLRAMGHTVEVVNDGQQALGSLQRFDPDIALVDIGMPVMNGYEFARAARALQREEKTILVALTGWGDADARKRSREAGFDHHLTKPIDIAMLRSLLSG</sequence>
<comment type="catalytic activity">
    <reaction evidence="1">
        <text>ATP + protein L-histidine = ADP + protein N-phospho-L-histidine.</text>
        <dbReference type="EC" id="2.7.13.3"/>
    </reaction>
</comment>
<evidence type="ECO:0000256" key="4">
    <source>
        <dbReference type="ARBA" id="ARBA00022553"/>
    </source>
</evidence>
<dbReference type="Pfam" id="PF13188">
    <property type="entry name" value="PAS_8"/>
    <property type="match status" value="1"/>
</dbReference>
<dbReference type="PANTHER" id="PTHR43047">
    <property type="entry name" value="TWO-COMPONENT HISTIDINE PROTEIN KINASE"/>
    <property type="match status" value="1"/>
</dbReference>
<evidence type="ECO:0000313" key="12">
    <source>
        <dbReference type="EMBL" id="MBK4737566.1"/>
    </source>
</evidence>
<dbReference type="PRINTS" id="PR00344">
    <property type="entry name" value="BCTRLSENSOR"/>
</dbReference>
<evidence type="ECO:0000313" key="13">
    <source>
        <dbReference type="Proteomes" id="UP000622890"/>
    </source>
</evidence>
<dbReference type="FunFam" id="3.30.450.20:FF:000099">
    <property type="entry name" value="Sensory box sensor histidine kinase"/>
    <property type="match status" value="1"/>
</dbReference>
<dbReference type="Pfam" id="PF13426">
    <property type="entry name" value="PAS_9"/>
    <property type="match status" value="1"/>
</dbReference>
<dbReference type="SUPFAM" id="SSF55785">
    <property type="entry name" value="PYP-like sensor domain (PAS domain)"/>
    <property type="match status" value="5"/>
</dbReference>
<dbReference type="Gene3D" id="3.30.565.10">
    <property type="entry name" value="Histidine kinase-like ATPase, C-terminal domain"/>
    <property type="match status" value="1"/>
</dbReference>
<feature type="modified residue" description="4-aspartylphosphate" evidence="7">
    <location>
        <position position="940"/>
    </location>
</feature>
<dbReference type="GO" id="GO:0005886">
    <property type="term" value="C:plasma membrane"/>
    <property type="evidence" value="ECO:0007669"/>
    <property type="project" value="UniProtKB-SubCell"/>
</dbReference>
<dbReference type="InterPro" id="IPR013767">
    <property type="entry name" value="PAS_fold"/>
</dbReference>
<evidence type="ECO:0000256" key="3">
    <source>
        <dbReference type="ARBA" id="ARBA00012438"/>
    </source>
</evidence>
<feature type="domain" description="PAC" evidence="11">
    <location>
        <begin position="77"/>
        <end position="130"/>
    </location>
</feature>
<evidence type="ECO:0000256" key="5">
    <source>
        <dbReference type="ARBA" id="ARBA00022679"/>
    </source>
</evidence>
<feature type="domain" description="PAC" evidence="11">
    <location>
        <begin position="455"/>
        <end position="507"/>
    </location>
</feature>
<dbReference type="Proteomes" id="UP000622890">
    <property type="component" value="Unassembled WGS sequence"/>
</dbReference>
<dbReference type="InterPro" id="IPR013655">
    <property type="entry name" value="PAS_fold_3"/>
</dbReference>
<evidence type="ECO:0000259" key="10">
    <source>
        <dbReference type="PROSITE" id="PS50112"/>
    </source>
</evidence>
<dbReference type="FunFam" id="3.30.565.10:FF:000006">
    <property type="entry name" value="Sensor histidine kinase WalK"/>
    <property type="match status" value="1"/>
</dbReference>
<dbReference type="Pfam" id="PF02518">
    <property type="entry name" value="HATPase_c"/>
    <property type="match status" value="1"/>
</dbReference>
<feature type="domain" description="PAC" evidence="11">
    <location>
        <begin position="325"/>
        <end position="377"/>
    </location>
</feature>
<evidence type="ECO:0000256" key="6">
    <source>
        <dbReference type="ARBA" id="ARBA00022777"/>
    </source>
</evidence>
<dbReference type="PANTHER" id="PTHR43047:SF72">
    <property type="entry name" value="OSMOSENSING HISTIDINE PROTEIN KINASE SLN1"/>
    <property type="match status" value="1"/>
</dbReference>
<keyword evidence="6" id="KW-0418">Kinase</keyword>
<dbReference type="CDD" id="cd17580">
    <property type="entry name" value="REC_2_DhkD-like"/>
    <property type="match status" value="1"/>
</dbReference>
<dbReference type="Pfam" id="PF00989">
    <property type="entry name" value="PAS"/>
    <property type="match status" value="1"/>
</dbReference>
<dbReference type="InterPro" id="IPR004358">
    <property type="entry name" value="Sig_transdc_His_kin-like_C"/>
</dbReference>
<evidence type="ECO:0000259" key="9">
    <source>
        <dbReference type="PROSITE" id="PS50110"/>
    </source>
</evidence>
<dbReference type="InterPro" id="IPR036890">
    <property type="entry name" value="HATPase_C_sf"/>
</dbReference>
<dbReference type="CDD" id="cd00082">
    <property type="entry name" value="HisKA"/>
    <property type="match status" value="1"/>
</dbReference>
<name>A0A934SVH0_9BURK</name>
<dbReference type="SUPFAM" id="SSF55874">
    <property type="entry name" value="ATPase domain of HSP90 chaperone/DNA topoisomerase II/histidine kinase"/>
    <property type="match status" value="1"/>
</dbReference>
<dbReference type="GO" id="GO:0006355">
    <property type="term" value="P:regulation of DNA-templated transcription"/>
    <property type="evidence" value="ECO:0007669"/>
    <property type="project" value="InterPro"/>
</dbReference>
<keyword evidence="5" id="KW-0808">Transferase</keyword>
<dbReference type="RefSeq" id="WP_200595974.1">
    <property type="nucleotide sequence ID" value="NZ_JAEPBG010000013.1"/>
</dbReference>
<dbReference type="PROSITE" id="PS50110">
    <property type="entry name" value="RESPONSE_REGULATORY"/>
    <property type="match status" value="1"/>
</dbReference>
<dbReference type="SMART" id="SM00387">
    <property type="entry name" value="HATPase_c"/>
    <property type="match status" value="1"/>
</dbReference>
<comment type="caution">
    <text evidence="12">The sequence shown here is derived from an EMBL/GenBank/DDBJ whole genome shotgun (WGS) entry which is preliminary data.</text>
</comment>
<dbReference type="InterPro" id="IPR000700">
    <property type="entry name" value="PAS-assoc_C"/>
</dbReference>
<organism evidence="12 13">
    <name type="scientific">Noviherbaspirillum pedocola</name>
    <dbReference type="NCBI Taxonomy" id="2801341"/>
    <lineage>
        <taxon>Bacteria</taxon>
        <taxon>Pseudomonadati</taxon>
        <taxon>Pseudomonadota</taxon>
        <taxon>Betaproteobacteria</taxon>
        <taxon>Burkholderiales</taxon>
        <taxon>Oxalobacteraceae</taxon>
        <taxon>Noviherbaspirillum</taxon>
    </lineage>
</organism>
<dbReference type="SMART" id="SM00448">
    <property type="entry name" value="REC"/>
    <property type="match status" value="1"/>
</dbReference>